<reference evidence="1 2" key="1">
    <citation type="submission" date="2011-08" db="EMBL/GenBank/DDBJ databases">
        <title>The complete genome of Methanofollis liminatans DSM 4140.</title>
        <authorList>
            <consortium name="US DOE Joint Genome Institute (JGI-PGF)"/>
            <person name="Lucas S."/>
            <person name="Han J."/>
            <person name="Lapidus A."/>
            <person name="Bruce D."/>
            <person name="Goodwin L."/>
            <person name="Pitluck S."/>
            <person name="Peters L."/>
            <person name="Kyrpides N."/>
            <person name="Mavromatis K."/>
            <person name="Ivanova N."/>
            <person name="Mikhailova N."/>
            <person name="Lu M."/>
            <person name="Detter J.C."/>
            <person name="Tapia R."/>
            <person name="Han C."/>
            <person name="Land M."/>
            <person name="Hauser L."/>
            <person name="Markowitz V."/>
            <person name="Cheng J.-F."/>
            <person name="Hugenholtz P."/>
            <person name="Woyke T."/>
            <person name="Wu D."/>
            <person name="Spring S."/>
            <person name="Schuler E."/>
            <person name="Brambilla E."/>
            <person name="Klenk H.-P."/>
            <person name="Eisen J.A."/>
        </authorList>
    </citation>
    <scope>NUCLEOTIDE SEQUENCE [LARGE SCALE GENOMIC DNA]</scope>
    <source>
        <strain evidence="1 2">DSM 4140</strain>
    </source>
</reference>
<dbReference type="STRING" id="28892.Metli_0690"/>
<organism evidence="1 2">
    <name type="scientific">Methanofollis liminatans DSM 4140</name>
    <dbReference type="NCBI Taxonomy" id="28892"/>
    <lineage>
        <taxon>Archaea</taxon>
        <taxon>Methanobacteriati</taxon>
        <taxon>Methanobacteriota</taxon>
        <taxon>Stenosarchaea group</taxon>
        <taxon>Methanomicrobia</taxon>
        <taxon>Methanomicrobiales</taxon>
        <taxon>Methanomicrobiaceae</taxon>
        <taxon>Methanofollis</taxon>
    </lineage>
</organism>
<name>J0S7X1_9EURY</name>
<proteinExistence type="predicted"/>
<keyword evidence="2" id="KW-1185">Reference proteome</keyword>
<evidence type="ECO:0000313" key="1">
    <source>
        <dbReference type="EMBL" id="EJG06654.1"/>
    </source>
</evidence>
<protein>
    <submittedName>
        <fullName evidence="1">Uncharacterized protein</fullName>
    </submittedName>
</protein>
<accession>J0S7X1</accession>
<sequence length="114" mass="12761">MRVEQCQPPAPGQQAPDNAHMGIALNMTRARKYKNPSAMWCAPGGLPLIFDELLRRLQGHIDDLTDDEFEVLEFLSRRGLGMTPPPLSRRAAALLDADVRAMRWILYRGGEGCE</sequence>
<dbReference type="HOGENOM" id="CLU_2115500_0_0_2"/>
<evidence type="ECO:0000313" key="2">
    <source>
        <dbReference type="Proteomes" id="UP000005095"/>
    </source>
</evidence>
<dbReference type="AlphaFoldDB" id="J0S7X1"/>
<dbReference type="Proteomes" id="UP000005095">
    <property type="component" value="Chromosome"/>
</dbReference>
<gene>
    <name evidence="1" type="ORF">Metli_0690</name>
</gene>
<dbReference type="EMBL" id="CM001555">
    <property type="protein sequence ID" value="EJG06654.1"/>
    <property type="molecule type" value="Genomic_DNA"/>
</dbReference>